<dbReference type="PhylomeDB" id="A0A0G4GA76"/>
<dbReference type="PANTHER" id="PTHR11614">
    <property type="entry name" value="PHOSPHOLIPASE-RELATED"/>
    <property type="match status" value="1"/>
</dbReference>
<dbReference type="EMBL" id="CDMZ01001025">
    <property type="protein sequence ID" value="CEM25875.1"/>
    <property type="molecule type" value="Genomic_DNA"/>
</dbReference>
<feature type="transmembrane region" description="Helical" evidence="1">
    <location>
        <begin position="12"/>
        <end position="31"/>
    </location>
</feature>
<protein>
    <recommendedName>
        <fullName evidence="2">Serine aminopeptidase S33 domain-containing protein</fullName>
    </recommendedName>
</protein>
<evidence type="ECO:0000256" key="1">
    <source>
        <dbReference type="SAM" id="Phobius"/>
    </source>
</evidence>
<keyword evidence="1" id="KW-1133">Transmembrane helix</keyword>
<name>A0A0G4GA76_9ALVE</name>
<dbReference type="InterPro" id="IPR029058">
    <property type="entry name" value="AB_hydrolase_fold"/>
</dbReference>
<evidence type="ECO:0000313" key="3">
    <source>
        <dbReference type="EMBL" id="CEM25875.1"/>
    </source>
</evidence>
<dbReference type="Gene3D" id="3.40.50.1820">
    <property type="entry name" value="alpha/beta hydrolase"/>
    <property type="match status" value="1"/>
</dbReference>
<dbReference type="Pfam" id="PF12146">
    <property type="entry name" value="Hydrolase_4"/>
    <property type="match status" value="1"/>
</dbReference>
<evidence type="ECO:0000259" key="2">
    <source>
        <dbReference type="Pfam" id="PF12146"/>
    </source>
</evidence>
<dbReference type="InterPro" id="IPR051044">
    <property type="entry name" value="MAG_DAG_Lipase"/>
</dbReference>
<proteinExistence type="predicted"/>
<accession>A0A0G4GA76</accession>
<feature type="domain" description="Serine aminopeptidase S33" evidence="2">
    <location>
        <begin position="80"/>
        <end position="328"/>
    </location>
</feature>
<dbReference type="AlphaFoldDB" id="A0A0G4GA76"/>
<keyword evidence="1" id="KW-0812">Transmembrane</keyword>
<sequence length="352" mass="38786">MGRQNQIRCRLLQLQGVFIFLVSAAVFPVLVRSSLFAPLGKPTEWFTSKEGGYKLAVRRWEPSKSLSPGAEEGDGKLKGPRGTVILQHGGGFHSGYFDAFAKVLANAGWQCVAMDAIGHGYSQGPGGMAHLNRMSHATTDLERLINRERKRVGEQLPVFVFAESMGALIALPLGLRRRKDRVYRSPVDGFIIACPALKFHKETVPPLAGRMILHLLGQVIPNTSPPGVDLESSFNSAFGDLRWAEAARKDVRVLKGPPSLRVVSEAMRTAGWLRKNFSKITAPILVLQAARDTRIDPEGARELYRQVGSRDKKMVEYGEASHQLLQDNEAASRRVAADVVAWLNEDEIPSLN</sequence>
<keyword evidence="1" id="KW-0472">Membrane</keyword>
<dbReference type="SUPFAM" id="SSF53474">
    <property type="entry name" value="alpha/beta-Hydrolases"/>
    <property type="match status" value="1"/>
</dbReference>
<reference evidence="3" key="1">
    <citation type="submission" date="2014-11" db="EMBL/GenBank/DDBJ databases">
        <authorList>
            <person name="Otto D Thomas"/>
            <person name="Naeem Raeece"/>
        </authorList>
    </citation>
    <scope>NUCLEOTIDE SEQUENCE</scope>
</reference>
<dbReference type="InterPro" id="IPR022742">
    <property type="entry name" value="Hydrolase_4"/>
</dbReference>
<dbReference type="VEuPathDB" id="CryptoDB:Cvel_20977"/>
<organism evidence="3">
    <name type="scientific">Chromera velia CCMP2878</name>
    <dbReference type="NCBI Taxonomy" id="1169474"/>
    <lineage>
        <taxon>Eukaryota</taxon>
        <taxon>Sar</taxon>
        <taxon>Alveolata</taxon>
        <taxon>Colpodellida</taxon>
        <taxon>Chromeraceae</taxon>
        <taxon>Chromera</taxon>
    </lineage>
</organism>
<gene>
    <name evidence="3" type="ORF">Cvel_20977</name>
</gene>